<protein>
    <recommendedName>
        <fullName evidence="2">UspA domain-containing protein</fullName>
    </recommendedName>
</protein>
<dbReference type="CDD" id="cd00293">
    <property type="entry name" value="USP-like"/>
    <property type="match status" value="2"/>
</dbReference>
<gene>
    <name evidence="3" type="ORF">NSPZN2_30644</name>
</gene>
<dbReference type="PRINTS" id="PR01438">
    <property type="entry name" value="UNVRSLSTRESS"/>
</dbReference>
<dbReference type="InterPro" id="IPR006015">
    <property type="entry name" value="Universal_stress_UspA"/>
</dbReference>
<dbReference type="SUPFAM" id="SSF52402">
    <property type="entry name" value="Adenine nucleotide alpha hydrolases-like"/>
    <property type="match status" value="2"/>
</dbReference>
<evidence type="ECO:0000256" key="1">
    <source>
        <dbReference type="ARBA" id="ARBA00008791"/>
    </source>
</evidence>
<comment type="caution">
    <text evidence="3">The sequence shown here is derived from an EMBL/GenBank/DDBJ whole genome shotgun (WGS) entry which is preliminary data.</text>
</comment>
<accession>A0ABM8RMH3</accession>
<dbReference type="RefSeq" id="WP_213042776.1">
    <property type="nucleotide sequence ID" value="NZ_CAJNBJ010000016.1"/>
</dbReference>
<dbReference type="Pfam" id="PF00582">
    <property type="entry name" value="Usp"/>
    <property type="match status" value="2"/>
</dbReference>
<organism evidence="3 4">
    <name type="scientific">Nitrospira defluvii</name>
    <dbReference type="NCBI Taxonomy" id="330214"/>
    <lineage>
        <taxon>Bacteria</taxon>
        <taxon>Pseudomonadati</taxon>
        <taxon>Nitrospirota</taxon>
        <taxon>Nitrospiria</taxon>
        <taxon>Nitrospirales</taxon>
        <taxon>Nitrospiraceae</taxon>
        <taxon>Nitrospira</taxon>
    </lineage>
</organism>
<proteinExistence type="inferred from homology"/>
<reference evidence="3 4" key="1">
    <citation type="submission" date="2021-02" db="EMBL/GenBank/DDBJ databases">
        <authorList>
            <person name="Han P."/>
        </authorList>
    </citation>
    <scope>NUCLEOTIDE SEQUENCE [LARGE SCALE GENOMIC DNA]</scope>
    <source>
        <strain evidence="3">Candidatus Nitrospira sp. ZN2</strain>
    </source>
</reference>
<dbReference type="Proteomes" id="UP000675880">
    <property type="component" value="Unassembled WGS sequence"/>
</dbReference>
<evidence type="ECO:0000313" key="4">
    <source>
        <dbReference type="Proteomes" id="UP000675880"/>
    </source>
</evidence>
<name>A0ABM8RMH3_9BACT</name>
<dbReference type="Gene3D" id="3.40.50.620">
    <property type="entry name" value="HUPs"/>
    <property type="match status" value="2"/>
</dbReference>
<evidence type="ECO:0000259" key="2">
    <source>
        <dbReference type="Pfam" id="PF00582"/>
    </source>
</evidence>
<comment type="similarity">
    <text evidence="1">Belongs to the universal stress protein A family.</text>
</comment>
<dbReference type="PANTHER" id="PTHR46268">
    <property type="entry name" value="STRESS RESPONSE PROTEIN NHAX"/>
    <property type="match status" value="1"/>
</dbReference>
<dbReference type="PANTHER" id="PTHR46268:SF6">
    <property type="entry name" value="UNIVERSAL STRESS PROTEIN UP12"/>
    <property type="match status" value="1"/>
</dbReference>
<evidence type="ECO:0000313" key="3">
    <source>
        <dbReference type="EMBL" id="CAE6760984.1"/>
    </source>
</evidence>
<feature type="domain" description="UspA" evidence="2">
    <location>
        <begin position="7"/>
        <end position="143"/>
    </location>
</feature>
<dbReference type="InterPro" id="IPR014729">
    <property type="entry name" value="Rossmann-like_a/b/a_fold"/>
</dbReference>
<keyword evidence="4" id="KW-1185">Reference proteome</keyword>
<dbReference type="InterPro" id="IPR006016">
    <property type="entry name" value="UspA"/>
</dbReference>
<sequence length="328" mass="34893">MTKPLITRILLATDFSDGAACAQNYALYLASHWGATLEVLHVIEASQRFSPEAESLAAVMQVRAEAAQQLAEVREDLARRGMSARVRLVLGSPAEHIGLAAKDEGAELIVLGVRGRTNVLCGLIGSTAERVVREGPCPVLAVPGLREAAGEPSAANSRVEIRHILAPLDFSSPSLDAVEYAIQLANGLGAAVTLMHVLEPISYDLDCGLGVVEQEAQKRGHWNKQLAELQTFVTSFGLAADVEIAGGIASDAILASALRHRSDLIVMGTHGRRGLSVERFGSVADAVLRRATCPVLTVKTPKFAPGHRRVVPRTMSETDLKGAQHEPA</sequence>
<feature type="domain" description="UspA" evidence="2">
    <location>
        <begin position="161"/>
        <end position="299"/>
    </location>
</feature>
<dbReference type="EMBL" id="CAJNBJ010000016">
    <property type="protein sequence ID" value="CAE6760984.1"/>
    <property type="molecule type" value="Genomic_DNA"/>
</dbReference>